<dbReference type="InterPro" id="IPR019557">
    <property type="entry name" value="AminoTfrase-like_pln_mobile"/>
</dbReference>
<name>A0AAW2K7U9_SESRA</name>
<reference evidence="2" key="1">
    <citation type="submission" date="2020-06" db="EMBL/GenBank/DDBJ databases">
        <authorList>
            <person name="Li T."/>
            <person name="Hu X."/>
            <person name="Zhang T."/>
            <person name="Song X."/>
            <person name="Zhang H."/>
            <person name="Dai N."/>
            <person name="Sheng W."/>
            <person name="Hou X."/>
            <person name="Wei L."/>
        </authorList>
    </citation>
    <scope>NUCLEOTIDE SEQUENCE</scope>
    <source>
        <strain evidence="2">G02</strain>
        <tissue evidence="2">Leaf</tissue>
    </source>
</reference>
<comment type="caution">
    <text evidence="2">The sequence shown here is derived from an EMBL/GenBank/DDBJ whole genome shotgun (WGS) entry which is preliminary data.</text>
</comment>
<dbReference type="Pfam" id="PF10536">
    <property type="entry name" value="PMD"/>
    <property type="match status" value="1"/>
</dbReference>
<feature type="domain" description="Aminotransferase-like plant mobile" evidence="1">
    <location>
        <begin position="19"/>
        <end position="266"/>
    </location>
</feature>
<sequence>MESGHLRKRRFSLRIEGSLKEEMFLAAYLACWLCTFAFPIDSVGSIRPSTFKVASIMVAGRRIGLVVPVLASIYKSLNKIFGFSRLIRVPSPFSIHFVYSWIAHYFKTHYQVLQGVRGPKMMFFSDEGGAKYYDPQEARKQIHKGDFISWICNMIATDRDFSLVDDGRAKELEEAYFMAIHSNYLPLRQDNHFDVEPYSPHRFGRQFRLFQEVPGILSQDIRQASLDNRIRYWRLCISSKTMEKVWFPSMPPNAKKFSFEEYKGWWTKTYGGFLEENMVRLLSLNPVRALPKDKEHGKRVV</sequence>
<dbReference type="EMBL" id="JACGWJ010000030">
    <property type="protein sequence ID" value="KAL0301840.1"/>
    <property type="molecule type" value="Genomic_DNA"/>
</dbReference>
<dbReference type="PANTHER" id="PTHR36607:SF23">
    <property type="entry name" value="AMINOTRANSFERASE-LIKE PLANT MOBILE DOMAIN-CONTAINING PROTEIN"/>
    <property type="match status" value="1"/>
</dbReference>
<proteinExistence type="predicted"/>
<dbReference type="AlphaFoldDB" id="A0AAW2K7U9"/>
<accession>A0AAW2K7U9</accession>
<evidence type="ECO:0000313" key="2">
    <source>
        <dbReference type="EMBL" id="KAL0301840.1"/>
    </source>
</evidence>
<evidence type="ECO:0000259" key="1">
    <source>
        <dbReference type="Pfam" id="PF10536"/>
    </source>
</evidence>
<dbReference type="PANTHER" id="PTHR36607">
    <property type="entry name" value="1,2-DIHYDROXY-3-KETO-5-METHYLTHIOPENTENE DIOXYGENASE 4"/>
    <property type="match status" value="1"/>
</dbReference>
<protein>
    <recommendedName>
        <fullName evidence="1">Aminotransferase-like plant mobile domain-containing protein</fullName>
    </recommendedName>
</protein>
<reference evidence="2" key="2">
    <citation type="journal article" date="2024" name="Plant">
        <title>Genomic evolution and insights into agronomic trait innovations of Sesamum species.</title>
        <authorList>
            <person name="Miao H."/>
            <person name="Wang L."/>
            <person name="Qu L."/>
            <person name="Liu H."/>
            <person name="Sun Y."/>
            <person name="Le M."/>
            <person name="Wang Q."/>
            <person name="Wei S."/>
            <person name="Zheng Y."/>
            <person name="Lin W."/>
            <person name="Duan Y."/>
            <person name="Cao H."/>
            <person name="Xiong S."/>
            <person name="Wang X."/>
            <person name="Wei L."/>
            <person name="Li C."/>
            <person name="Ma Q."/>
            <person name="Ju M."/>
            <person name="Zhao R."/>
            <person name="Li G."/>
            <person name="Mu C."/>
            <person name="Tian Q."/>
            <person name="Mei H."/>
            <person name="Zhang T."/>
            <person name="Gao T."/>
            <person name="Zhang H."/>
        </authorList>
    </citation>
    <scope>NUCLEOTIDE SEQUENCE</scope>
    <source>
        <strain evidence="2">G02</strain>
    </source>
</reference>
<gene>
    <name evidence="2" type="ORF">Sradi_6460800</name>
</gene>
<organism evidence="2">
    <name type="scientific">Sesamum radiatum</name>
    <name type="common">Black benniseed</name>
    <dbReference type="NCBI Taxonomy" id="300843"/>
    <lineage>
        <taxon>Eukaryota</taxon>
        <taxon>Viridiplantae</taxon>
        <taxon>Streptophyta</taxon>
        <taxon>Embryophyta</taxon>
        <taxon>Tracheophyta</taxon>
        <taxon>Spermatophyta</taxon>
        <taxon>Magnoliopsida</taxon>
        <taxon>eudicotyledons</taxon>
        <taxon>Gunneridae</taxon>
        <taxon>Pentapetalae</taxon>
        <taxon>asterids</taxon>
        <taxon>lamiids</taxon>
        <taxon>Lamiales</taxon>
        <taxon>Pedaliaceae</taxon>
        <taxon>Sesamum</taxon>
    </lineage>
</organism>